<keyword evidence="2" id="KW-0808">Transferase</keyword>
<dbReference type="PANTHER" id="PTHR43095:SF2">
    <property type="entry name" value="GLUCONOKINASE"/>
    <property type="match status" value="1"/>
</dbReference>
<accession>A0A926D571</accession>
<dbReference type="SUPFAM" id="SSF53067">
    <property type="entry name" value="Actin-like ATPase domain"/>
    <property type="match status" value="2"/>
</dbReference>
<keyword evidence="7" id="KW-1185">Reference proteome</keyword>
<evidence type="ECO:0000259" key="4">
    <source>
        <dbReference type="Pfam" id="PF00370"/>
    </source>
</evidence>
<dbReference type="InterPro" id="IPR018485">
    <property type="entry name" value="FGGY_C"/>
</dbReference>
<dbReference type="RefSeq" id="WP_249316190.1">
    <property type="nucleotide sequence ID" value="NZ_JACRSR010000002.1"/>
</dbReference>
<sequence length="476" mass="51343">MKVLALEASTSSAKAAVYKEGRGIVAQRVTAYPGTVCDVVSQNGEGVYGTLAESARAALDEGGRDIDVVSLCGIWPSLALLDGGGRCIAPILTWADTHASSTAQRYKRDEKRAWEIYYRTGCPVHSTFGLWKYLHLKEQGPELLDRAQMVTTQTGFLSQRFTGLPVASRCAVSASGMLNIHTLDWDEQALALMGIGTNRLPELTEPHAAFPMAKEAAKDLGLPAGTPVAVGGADGALNQIGQGGMAPGVMSFSVGTSGAIRLAVQKPILPRSANLWCHAMAEDVRLSGVATSGAGNCVQWFTKTLLGGRYDYAALERALVRVDRAEAPVFLPFLYGERGPGWRDDQRGGFVDVEGRHGVAEHYYALLEGILMNIYHCYTLLTESGKPERIVASGGIEASPFWLQMAADILQMPLELGENPHSSIMGAAAIGLRAVEAIPAYACFKAKTVRTVNPNPEMKDFYARRFRRYLGAYQKL</sequence>
<feature type="domain" description="Carbohydrate kinase FGGY N-terminal" evidence="4">
    <location>
        <begin position="4"/>
        <end position="241"/>
    </location>
</feature>
<evidence type="ECO:0000256" key="3">
    <source>
        <dbReference type="ARBA" id="ARBA00022777"/>
    </source>
</evidence>
<dbReference type="InterPro" id="IPR050406">
    <property type="entry name" value="FGGY_Carb_Kinase"/>
</dbReference>
<dbReference type="GO" id="GO:0005975">
    <property type="term" value="P:carbohydrate metabolic process"/>
    <property type="evidence" value="ECO:0007669"/>
    <property type="project" value="InterPro"/>
</dbReference>
<dbReference type="Proteomes" id="UP000623172">
    <property type="component" value="Unassembled WGS sequence"/>
</dbReference>
<dbReference type="Pfam" id="PF00370">
    <property type="entry name" value="FGGY_N"/>
    <property type="match status" value="1"/>
</dbReference>
<evidence type="ECO:0000259" key="5">
    <source>
        <dbReference type="Pfam" id="PF02782"/>
    </source>
</evidence>
<organism evidence="6 7">
    <name type="scientific">Gehongia tenuis</name>
    <dbReference type="NCBI Taxonomy" id="2763655"/>
    <lineage>
        <taxon>Bacteria</taxon>
        <taxon>Bacillati</taxon>
        <taxon>Bacillota</taxon>
        <taxon>Clostridia</taxon>
        <taxon>Christensenellales</taxon>
        <taxon>Christensenellaceae</taxon>
        <taxon>Gehongia</taxon>
    </lineage>
</organism>
<protein>
    <recommendedName>
        <fullName evidence="8">Xylulokinase</fullName>
    </recommendedName>
</protein>
<evidence type="ECO:0008006" key="8">
    <source>
        <dbReference type="Google" id="ProtNLM"/>
    </source>
</evidence>
<name>A0A926D571_9FIRM</name>
<dbReference type="CDD" id="cd07770">
    <property type="entry name" value="ASKHA_NBD_FGGY_GntK"/>
    <property type="match status" value="1"/>
</dbReference>
<comment type="caution">
    <text evidence="6">The sequence shown here is derived from an EMBL/GenBank/DDBJ whole genome shotgun (WGS) entry which is preliminary data.</text>
</comment>
<evidence type="ECO:0000256" key="1">
    <source>
        <dbReference type="ARBA" id="ARBA00009156"/>
    </source>
</evidence>
<reference evidence="6" key="1">
    <citation type="submission" date="2020-08" db="EMBL/GenBank/DDBJ databases">
        <title>Genome public.</title>
        <authorList>
            <person name="Liu C."/>
            <person name="Sun Q."/>
        </authorList>
    </citation>
    <scope>NUCLEOTIDE SEQUENCE</scope>
    <source>
        <strain evidence="6">NSJ-53</strain>
    </source>
</reference>
<dbReference type="InterPro" id="IPR018484">
    <property type="entry name" value="FGGY_N"/>
</dbReference>
<evidence type="ECO:0000313" key="7">
    <source>
        <dbReference type="Proteomes" id="UP000623172"/>
    </source>
</evidence>
<dbReference type="AlphaFoldDB" id="A0A926D571"/>
<comment type="similarity">
    <text evidence="1">Belongs to the FGGY kinase family.</text>
</comment>
<dbReference type="PIRSF" id="PIRSF000538">
    <property type="entry name" value="GlpK"/>
    <property type="match status" value="1"/>
</dbReference>
<dbReference type="InterPro" id="IPR000577">
    <property type="entry name" value="Carb_kinase_FGGY"/>
</dbReference>
<proteinExistence type="inferred from homology"/>
<keyword evidence="3" id="KW-0418">Kinase</keyword>
<evidence type="ECO:0000313" key="6">
    <source>
        <dbReference type="EMBL" id="MBC8531568.1"/>
    </source>
</evidence>
<dbReference type="EMBL" id="JACRSR010000002">
    <property type="protein sequence ID" value="MBC8531568.1"/>
    <property type="molecule type" value="Genomic_DNA"/>
</dbReference>
<dbReference type="Gene3D" id="3.30.420.40">
    <property type="match status" value="2"/>
</dbReference>
<dbReference type="Pfam" id="PF02782">
    <property type="entry name" value="FGGY_C"/>
    <property type="match status" value="1"/>
</dbReference>
<gene>
    <name evidence="6" type="ORF">H8696_06860</name>
</gene>
<feature type="domain" description="Carbohydrate kinase FGGY C-terminal" evidence="5">
    <location>
        <begin position="251"/>
        <end position="434"/>
    </location>
</feature>
<dbReference type="GO" id="GO:0016301">
    <property type="term" value="F:kinase activity"/>
    <property type="evidence" value="ECO:0007669"/>
    <property type="project" value="UniProtKB-KW"/>
</dbReference>
<evidence type="ECO:0000256" key="2">
    <source>
        <dbReference type="ARBA" id="ARBA00022679"/>
    </source>
</evidence>
<dbReference type="InterPro" id="IPR043129">
    <property type="entry name" value="ATPase_NBD"/>
</dbReference>
<dbReference type="PANTHER" id="PTHR43095">
    <property type="entry name" value="SUGAR KINASE"/>
    <property type="match status" value="1"/>
</dbReference>